<organism evidence="1 2">
    <name type="scientific">Candidatus Scybalomonas excrementavium</name>
    <dbReference type="NCBI Taxonomy" id="2840943"/>
    <lineage>
        <taxon>Bacteria</taxon>
        <taxon>Bacillati</taxon>
        <taxon>Bacillota</taxon>
        <taxon>Clostridia</taxon>
        <taxon>Lachnospirales</taxon>
        <taxon>Lachnospiraceae</taxon>
        <taxon>Lachnospiraceae incertae sedis</taxon>
        <taxon>Candidatus Scybalomonas</taxon>
    </lineage>
</organism>
<dbReference type="InterPro" id="IPR013467">
    <property type="entry name" value="HNH78-like"/>
</dbReference>
<sequence length="205" mass="24333">MIYIKKGNEPFAYFDGCNKDDIRDKLLQEQGAICAYCMRRIDKKHMKIEHWYPEDRLSEQEKLDYKNMLGVCLGHIDGQKGKEDTCDAQKANQLITVDPRERKTLNEIQYRSKSGEIYSDNPKIQEDLTQILNLNSKGHRLRENRKAKLDSVILELERKWPKNIWSKEKLKAFMEEYSKLDSEGRKKEYIGIVNWYLNKKIKRNG</sequence>
<dbReference type="EMBL" id="JADIML010000279">
    <property type="protein sequence ID" value="MBO8464217.1"/>
    <property type="molecule type" value="Genomic_DNA"/>
</dbReference>
<evidence type="ECO:0000313" key="1">
    <source>
        <dbReference type="EMBL" id="MBO8464217.1"/>
    </source>
</evidence>
<evidence type="ECO:0000313" key="2">
    <source>
        <dbReference type="Proteomes" id="UP000823618"/>
    </source>
</evidence>
<reference evidence="1" key="2">
    <citation type="journal article" date="2021" name="PeerJ">
        <title>Extensive microbial diversity within the chicken gut microbiome revealed by metagenomics and culture.</title>
        <authorList>
            <person name="Gilroy R."/>
            <person name="Ravi A."/>
            <person name="Getino M."/>
            <person name="Pursley I."/>
            <person name="Horton D.L."/>
            <person name="Alikhan N.F."/>
            <person name="Baker D."/>
            <person name="Gharbi K."/>
            <person name="Hall N."/>
            <person name="Watson M."/>
            <person name="Adriaenssens E.M."/>
            <person name="Foster-Nyarko E."/>
            <person name="Jarju S."/>
            <person name="Secka A."/>
            <person name="Antonio M."/>
            <person name="Oren A."/>
            <person name="Chaudhuri R.R."/>
            <person name="La Ragione R."/>
            <person name="Hildebrand F."/>
            <person name="Pallen M.J."/>
        </authorList>
    </citation>
    <scope>NUCLEOTIDE SEQUENCE</scope>
    <source>
        <strain evidence="1">E3-2379</strain>
    </source>
</reference>
<accession>A0A9D9I249</accession>
<dbReference type="AlphaFoldDB" id="A0A9D9I249"/>
<name>A0A9D9I249_9FIRM</name>
<dbReference type="NCBIfam" id="TIGR02646">
    <property type="entry name" value="retron system putative HNH endonuclease"/>
    <property type="match status" value="1"/>
</dbReference>
<comment type="caution">
    <text evidence="1">The sequence shown here is derived from an EMBL/GenBank/DDBJ whole genome shotgun (WGS) entry which is preliminary data.</text>
</comment>
<proteinExistence type="predicted"/>
<protein>
    <submittedName>
        <fullName evidence="1">TIGR02646 family protein</fullName>
    </submittedName>
</protein>
<gene>
    <name evidence="1" type="ORF">IAC13_09825</name>
</gene>
<dbReference type="Proteomes" id="UP000823618">
    <property type="component" value="Unassembled WGS sequence"/>
</dbReference>
<reference evidence="1" key="1">
    <citation type="submission" date="2020-10" db="EMBL/GenBank/DDBJ databases">
        <authorList>
            <person name="Gilroy R."/>
        </authorList>
    </citation>
    <scope>NUCLEOTIDE SEQUENCE</scope>
    <source>
        <strain evidence="1">E3-2379</strain>
    </source>
</reference>